<name>A0AB34GT40_ESCRO</name>
<dbReference type="Proteomes" id="UP001159641">
    <property type="component" value="Unassembled WGS sequence"/>
</dbReference>
<dbReference type="EMBL" id="JAIQCJ010002139">
    <property type="protein sequence ID" value="KAJ8781820.1"/>
    <property type="molecule type" value="Genomic_DNA"/>
</dbReference>
<protein>
    <submittedName>
        <fullName evidence="1">Uncharacterized protein</fullName>
    </submittedName>
</protein>
<reference evidence="1 2" key="1">
    <citation type="submission" date="2022-11" db="EMBL/GenBank/DDBJ databases">
        <title>Whole genome sequence of Eschrichtius robustus ER-17-0199.</title>
        <authorList>
            <person name="Bruniche-Olsen A."/>
            <person name="Black A.N."/>
            <person name="Fields C.J."/>
            <person name="Walden K."/>
            <person name="Dewoody J.A."/>
        </authorList>
    </citation>
    <scope>NUCLEOTIDE SEQUENCE [LARGE SCALE GENOMIC DNA]</scope>
    <source>
        <strain evidence="1">ER-17-0199</strain>
        <tissue evidence="1">Blubber</tissue>
    </source>
</reference>
<organism evidence="1 2">
    <name type="scientific">Eschrichtius robustus</name>
    <name type="common">California gray whale</name>
    <name type="synonym">Eschrichtius gibbosus</name>
    <dbReference type="NCBI Taxonomy" id="9764"/>
    <lineage>
        <taxon>Eukaryota</taxon>
        <taxon>Metazoa</taxon>
        <taxon>Chordata</taxon>
        <taxon>Craniata</taxon>
        <taxon>Vertebrata</taxon>
        <taxon>Euteleostomi</taxon>
        <taxon>Mammalia</taxon>
        <taxon>Eutheria</taxon>
        <taxon>Laurasiatheria</taxon>
        <taxon>Artiodactyla</taxon>
        <taxon>Whippomorpha</taxon>
        <taxon>Cetacea</taxon>
        <taxon>Mysticeti</taxon>
        <taxon>Eschrichtiidae</taxon>
        <taxon>Eschrichtius</taxon>
    </lineage>
</organism>
<gene>
    <name evidence="1" type="ORF">J1605_010804</name>
</gene>
<evidence type="ECO:0000313" key="1">
    <source>
        <dbReference type="EMBL" id="KAJ8781820.1"/>
    </source>
</evidence>
<evidence type="ECO:0000313" key="2">
    <source>
        <dbReference type="Proteomes" id="UP001159641"/>
    </source>
</evidence>
<comment type="caution">
    <text evidence="1">The sequence shown here is derived from an EMBL/GenBank/DDBJ whole genome shotgun (WGS) entry which is preliminary data.</text>
</comment>
<dbReference type="AlphaFoldDB" id="A0AB34GT40"/>
<accession>A0AB34GT40</accession>
<proteinExistence type="predicted"/>
<sequence>MRSVRVATAMARAFPEQAGMVSKNALGSSFAAARNIHASKSRPRKTGTAEVSSVIGDTSVDLEETVHVFKYW</sequence>
<keyword evidence="2" id="KW-1185">Reference proteome</keyword>